<feature type="region of interest" description="Disordered" evidence="4">
    <location>
        <begin position="1"/>
        <end position="21"/>
    </location>
</feature>
<dbReference type="GO" id="GO:0046872">
    <property type="term" value="F:metal ion binding"/>
    <property type="evidence" value="ECO:0007669"/>
    <property type="project" value="UniProtKB-KW"/>
</dbReference>
<comment type="similarity">
    <text evidence="1">Belongs to the FLZ family.</text>
</comment>
<proteinExistence type="inferred from homology"/>
<name>A0A843WU08_COLES</name>
<keyword evidence="2" id="KW-0479">Metal-binding</keyword>
<evidence type="ECO:0000256" key="4">
    <source>
        <dbReference type="SAM" id="MobiDB-lite"/>
    </source>
</evidence>
<feature type="compositionally biased region" description="Low complexity" evidence="4">
    <location>
        <begin position="86"/>
        <end position="100"/>
    </location>
</feature>
<dbReference type="PROSITE" id="PS51795">
    <property type="entry name" value="ZF_FLZ"/>
    <property type="match status" value="1"/>
</dbReference>
<accession>A0A843WU08</accession>
<feature type="compositionally biased region" description="Basic residues" evidence="4">
    <location>
        <begin position="75"/>
        <end position="84"/>
    </location>
</feature>
<organism evidence="6 7">
    <name type="scientific">Colocasia esculenta</name>
    <name type="common">Wild taro</name>
    <name type="synonym">Arum esculentum</name>
    <dbReference type="NCBI Taxonomy" id="4460"/>
    <lineage>
        <taxon>Eukaryota</taxon>
        <taxon>Viridiplantae</taxon>
        <taxon>Streptophyta</taxon>
        <taxon>Embryophyta</taxon>
        <taxon>Tracheophyta</taxon>
        <taxon>Spermatophyta</taxon>
        <taxon>Magnoliopsida</taxon>
        <taxon>Liliopsida</taxon>
        <taxon>Araceae</taxon>
        <taxon>Aroideae</taxon>
        <taxon>Colocasieae</taxon>
        <taxon>Colocasia</taxon>
    </lineage>
</organism>
<dbReference type="InterPro" id="IPR007650">
    <property type="entry name" value="Zf-FLZ_dom"/>
</dbReference>
<dbReference type="PANTHER" id="PTHR46057:SF9">
    <property type="entry name" value="FCS-LIKE ZINC FINGER 1"/>
    <property type="match status" value="1"/>
</dbReference>
<evidence type="ECO:0000256" key="2">
    <source>
        <dbReference type="ARBA" id="ARBA00022723"/>
    </source>
</evidence>
<dbReference type="Pfam" id="PF04570">
    <property type="entry name" value="zf-FLZ"/>
    <property type="match status" value="1"/>
</dbReference>
<comment type="caution">
    <text evidence="6">The sequence shown here is derived from an EMBL/GenBank/DDBJ whole genome shotgun (WGS) entry which is preliminary data.</text>
</comment>
<dbReference type="PANTHER" id="PTHR46057">
    <property type="entry name" value="FCS-LIKE ZINC FINGER 1-RELATED"/>
    <property type="match status" value="1"/>
</dbReference>
<reference evidence="6" key="1">
    <citation type="submission" date="2017-07" db="EMBL/GenBank/DDBJ databases">
        <title>Taro Niue Genome Assembly and Annotation.</title>
        <authorList>
            <person name="Atibalentja N."/>
            <person name="Keating K."/>
            <person name="Fields C.J."/>
        </authorList>
    </citation>
    <scope>NUCLEOTIDE SEQUENCE</scope>
    <source>
        <strain evidence="6">Niue_2</strain>
        <tissue evidence="6">Leaf</tissue>
    </source>
</reference>
<protein>
    <recommendedName>
        <fullName evidence="5">FLZ-type domain-containing protein</fullName>
    </recommendedName>
</protein>
<sequence>MAASVRSHGDVTFSLETPREEERRRFLDACFLCRQPLRSSSEVFMYRGDTPFCSEDCRQEQIELDEAQEREDRYQRRRNHRHRASPAEQPSSAAEAVAAS</sequence>
<dbReference type="OrthoDB" id="1916924at2759"/>
<dbReference type="InterPro" id="IPR044533">
    <property type="entry name" value="FLZ1/2/3"/>
</dbReference>
<dbReference type="Proteomes" id="UP000652761">
    <property type="component" value="Unassembled WGS sequence"/>
</dbReference>
<dbReference type="AlphaFoldDB" id="A0A843WU08"/>
<evidence type="ECO:0000313" key="6">
    <source>
        <dbReference type="EMBL" id="MQM14893.1"/>
    </source>
</evidence>
<gene>
    <name evidence="6" type="ORF">Taro_047827</name>
</gene>
<evidence type="ECO:0000256" key="3">
    <source>
        <dbReference type="PROSITE-ProRule" id="PRU01131"/>
    </source>
</evidence>
<evidence type="ECO:0000256" key="1">
    <source>
        <dbReference type="ARBA" id="ARBA00009374"/>
    </source>
</evidence>
<dbReference type="EMBL" id="NMUH01006276">
    <property type="protein sequence ID" value="MQM14893.1"/>
    <property type="molecule type" value="Genomic_DNA"/>
</dbReference>
<feature type="region of interest" description="Disordered" evidence="4">
    <location>
        <begin position="64"/>
        <end position="100"/>
    </location>
</feature>
<evidence type="ECO:0000313" key="7">
    <source>
        <dbReference type="Proteomes" id="UP000652761"/>
    </source>
</evidence>
<keyword evidence="7" id="KW-1185">Reference proteome</keyword>
<evidence type="ECO:0000259" key="5">
    <source>
        <dbReference type="PROSITE" id="PS51795"/>
    </source>
</evidence>
<feature type="domain" description="FLZ-type" evidence="5">
    <location>
        <begin position="25"/>
        <end position="69"/>
    </location>
</feature>
<feature type="zinc finger region" description="FLZ-type" evidence="3">
    <location>
        <begin position="25"/>
        <end position="69"/>
    </location>
</feature>